<organism evidence="7 8">
    <name type="scientific">Geomobilimonas luticola</name>
    <dbReference type="NCBI Taxonomy" id="1114878"/>
    <lineage>
        <taxon>Bacteria</taxon>
        <taxon>Pseudomonadati</taxon>
        <taxon>Thermodesulfobacteriota</taxon>
        <taxon>Desulfuromonadia</taxon>
        <taxon>Geobacterales</taxon>
        <taxon>Geobacteraceae</taxon>
        <taxon>Geomobilimonas</taxon>
    </lineage>
</organism>
<dbReference type="PANTHER" id="PTHR11265:SF0">
    <property type="entry name" value="12S RRNA N4-METHYLCYTIDINE METHYLTRANSFERASE"/>
    <property type="match status" value="1"/>
</dbReference>
<feature type="binding site" evidence="6">
    <location>
        <begin position="34"/>
        <end position="36"/>
    </location>
    <ligand>
        <name>S-adenosyl-L-methionine</name>
        <dbReference type="ChEBI" id="CHEBI:59789"/>
    </ligand>
</feature>
<gene>
    <name evidence="6 7" type="primary">rsmH</name>
    <name evidence="7" type="ORF">KI810_09665</name>
</gene>
<dbReference type="RefSeq" id="WP_214175324.1">
    <property type="nucleotide sequence ID" value="NZ_JAHCVK010000003.1"/>
</dbReference>
<proteinExistence type="inferred from homology"/>
<evidence type="ECO:0000256" key="5">
    <source>
        <dbReference type="ARBA" id="ARBA00022691"/>
    </source>
</evidence>
<sequence length="312" mass="33931">MDGFEHISVMPAEALSYLNPRPGGIYVDGTLGGAGHAGQILEASSPDGILLGFDRDQAALKVAAERLAKFGDRLHLVNRNFSDMATALAERGITGIDGLLLDLGVSSHQLDTAERGFSFQQDAPLDMRMDVTGGETAADLVNGLPERELERIIREYGEERWARRIAKFIVAARAAAPIETTLQLVDIIKGAIPRAKWEERLHPATRTFQALRIAVNEELASLEQGLAAGLQLLNPGGRCVVISFHSLEDRIVKQGFRRLAQGCICPKNLPLCACGHVPQLRILTTKPVMAGEVEVAHNPRARSARLRAAEKR</sequence>
<comment type="function">
    <text evidence="6">Specifically methylates the N4 position of cytidine in position 1402 (C1402) of 16S rRNA.</text>
</comment>
<dbReference type="Pfam" id="PF01795">
    <property type="entry name" value="Methyltransf_5"/>
    <property type="match status" value="1"/>
</dbReference>
<dbReference type="Gene3D" id="1.10.150.170">
    <property type="entry name" value="Putative methyltransferase TM0872, insert domain"/>
    <property type="match status" value="1"/>
</dbReference>
<dbReference type="PANTHER" id="PTHR11265">
    <property type="entry name" value="S-ADENOSYL-METHYLTRANSFERASE MRAW"/>
    <property type="match status" value="1"/>
</dbReference>
<dbReference type="HAMAP" id="MF_01007">
    <property type="entry name" value="16SrRNA_methyltr_H"/>
    <property type="match status" value="1"/>
</dbReference>
<dbReference type="GO" id="GO:0008168">
    <property type="term" value="F:methyltransferase activity"/>
    <property type="evidence" value="ECO:0007669"/>
    <property type="project" value="UniProtKB-KW"/>
</dbReference>
<evidence type="ECO:0000256" key="4">
    <source>
        <dbReference type="ARBA" id="ARBA00022679"/>
    </source>
</evidence>
<keyword evidence="6" id="KW-0963">Cytoplasm</keyword>
<dbReference type="Gene3D" id="3.40.50.150">
    <property type="entry name" value="Vaccinia Virus protein VP39"/>
    <property type="match status" value="1"/>
</dbReference>
<name>A0ABS5SD96_9BACT</name>
<keyword evidence="5 6" id="KW-0949">S-adenosyl-L-methionine</keyword>
<dbReference type="GO" id="GO:0032259">
    <property type="term" value="P:methylation"/>
    <property type="evidence" value="ECO:0007669"/>
    <property type="project" value="UniProtKB-KW"/>
</dbReference>
<evidence type="ECO:0000256" key="2">
    <source>
        <dbReference type="ARBA" id="ARBA00022552"/>
    </source>
</evidence>
<feature type="binding site" evidence="6">
    <location>
        <position position="54"/>
    </location>
    <ligand>
        <name>S-adenosyl-L-methionine</name>
        <dbReference type="ChEBI" id="CHEBI:59789"/>
    </ligand>
</feature>
<dbReference type="InterPro" id="IPR002903">
    <property type="entry name" value="RsmH"/>
</dbReference>
<dbReference type="InterPro" id="IPR023397">
    <property type="entry name" value="SAM-dep_MeTrfase_MraW_recog"/>
</dbReference>
<protein>
    <recommendedName>
        <fullName evidence="6">Ribosomal RNA small subunit methyltransferase H</fullName>
        <ecNumber evidence="6">2.1.1.199</ecNumber>
    </recommendedName>
    <alternativeName>
        <fullName evidence="6">16S rRNA m(4)C1402 methyltransferase</fullName>
    </alternativeName>
    <alternativeName>
        <fullName evidence="6">rRNA (cytosine-N(4)-)-methyltransferase RsmH</fullName>
    </alternativeName>
</protein>
<reference evidence="7 8" key="1">
    <citation type="submission" date="2021-05" db="EMBL/GenBank/DDBJ databases">
        <title>The draft genome of Geobacter luticola JCM 17780.</title>
        <authorList>
            <person name="Xu Z."/>
            <person name="Masuda Y."/>
            <person name="Itoh H."/>
            <person name="Senoo K."/>
        </authorList>
    </citation>
    <scope>NUCLEOTIDE SEQUENCE [LARGE SCALE GENOMIC DNA]</scope>
    <source>
        <strain evidence="7 8">JCM 17780</strain>
    </source>
</reference>
<feature type="binding site" evidence="6">
    <location>
        <position position="102"/>
    </location>
    <ligand>
        <name>S-adenosyl-L-methionine</name>
        <dbReference type="ChEBI" id="CHEBI:59789"/>
    </ligand>
</feature>
<comment type="subcellular location">
    <subcellularLocation>
        <location evidence="6">Cytoplasm</location>
    </subcellularLocation>
</comment>
<evidence type="ECO:0000256" key="3">
    <source>
        <dbReference type="ARBA" id="ARBA00022603"/>
    </source>
</evidence>
<comment type="catalytic activity">
    <reaction evidence="6">
        <text>cytidine(1402) in 16S rRNA + S-adenosyl-L-methionine = N(4)-methylcytidine(1402) in 16S rRNA + S-adenosyl-L-homocysteine + H(+)</text>
        <dbReference type="Rhea" id="RHEA:42928"/>
        <dbReference type="Rhea" id="RHEA-COMP:10286"/>
        <dbReference type="Rhea" id="RHEA-COMP:10287"/>
        <dbReference type="ChEBI" id="CHEBI:15378"/>
        <dbReference type="ChEBI" id="CHEBI:57856"/>
        <dbReference type="ChEBI" id="CHEBI:59789"/>
        <dbReference type="ChEBI" id="CHEBI:74506"/>
        <dbReference type="ChEBI" id="CHEBI:82748"/>
        <dbReference type="EC" id="2.1.1.199"/>
    </reaction>
</comment>
<keyword evidence="2 6" id="KW-0698">rRNA processing</keyword>
<dbReference type="SUPFAM" id="SSF53335">
    <property type="entry name" value="S-adenosyl-L-methionine-dependent methyltransferases"/>
    <property type="match status" value="1"/>
</dbReference>
<comment type="caution">
    <text evidence="7">The sequence shown here is derived from an EMBL/GenBank/DDBJ whole genome shotgun (WGS) entry which is preliminary data.</text>
</comment>
<evidence type="ECO:0000313" key="7">
    <source>
        <dbReference type="EMBL" id="MBT0653323.1"/>
    </source>
</evidence>
<evidence type="ECO:0000256" key="1">
    <source>
        <dbReference type="ARBA" id="ARBA00010396"/>
    </source>
</evidence>
<dbReference type="PIRSF" id="PIRSF004486">
    <property type="entry name" value="MraW"/>
    <property type="match status" value="1"/>
</dbReference>
<keyword evidence="8" id="KW-1185">Reference proteome</keyword>
<dbReference type="InterPro" id="IPR029063">
    <property type="entry name" value="SAM-dependent_MTases_sf"/>
</dbReference>
<keyword evidence="3 6" id="KW-0489">Methyltransferase</keyword>
<feature type="binding site" evidence="6">
    <location>
        <position position="109"/>
    </location>
    <ligand>
        <name>S-adenosyl-L-methionine</name>
        <dbReference type="ChEBI" id="CHEBI:59789"/>
    </ligand>
</feature>
<dbReference type="EMBL" id="JAHCVK010000003">
    <property type="protein sequence ID" value="MBT0653323.1"/>
    <property type="molecule type" value="Genomic_DNA"/>
</dbReference>
<dbReference type="SUPFAM" id="SSF81799">
    <property type="entry name" value="Putative methyltransferase TM0872, insert domain"/>
    <property type="match status" value="1"/>
</dbReference>
<keyword evidence="4 6" id="KW-0808">Transferase</keyword>
<dbReference type="NCBIfam" id="TIGR00006">
    <property type="entry name" value="16S rRNA (cytosine(1402)-N(4))-methyltransferase RsmH"/>
    <property type="match status" value="1"/>
</dbReference>
<evidence type="ECO:0000313" key="8">
    <source>
        <dbReference type="Proteomes" id="UP000756860"/>
    </source>
</evidence>
<dbReference type="EC" id="2.1.1.199" evidence="6"/>
<evidence type="ECO:0000256" key="6">
    <source>
        <dbReference type="HAMAP-Rule" id="MF_01007"/>
    </source>
</evidence>
<accession>A0ABS5SD96</accession>
<comment type="similarity">
    <text evidence="1 6">Belongs to the methyltransferase superfamily. RsmH family.</text>
</comment>
<feature type="binding site" evidence="6">
    <location>
        <position position="81"/>
    </location>
    <ligand>
        <name>S-adenosyl-L-methionine</name>
        <dbReference type="ChEBI" id="CHEBI:59789"/>
    </ligand>
</feature>
<dbReference type="Proteomes" id="UP000756860">
    <property type="component" value="Unassembled WGS sequence"/>
</dbReference>